<dbReference type="InterPro" id="IPR000225">
    <property type="entry name" value="Armadillo"/>
</dbReference>
<dbReference type="PANTHER" id="PTHR46241">
    <property type="entry name" value="ARMADILLO REPEAT-CONTAINING PROTEIN 4 ARMC4"/>
    <property type="match status" value="1"/>
</dbReference>
<gene>
    <name evidence="4" type="ORF">F0562_008727</name>
</gene>
<proteinExistence type="predicted"/>
<dbReference type="InterPro" id="IPR021133">
    <property type="entry name" value="HEAT_type_2"/>
</dbReference>
<evidence type="ECO:0008006" key="6">
    <source>
        <dbReference type="Google" id="ProtNLM"/>
    </source>
</evidence>
<keyword evidence="1" id="KW-0677">Repeat</keyword>
<feature type="repeat" description="ARM" evidence="3">
    <location>
        <begin position="360"/>
        <end position="402"/>
    </location>
</feature>
<evidence type="ECO:0000256" key="3">
    <source>
        <dbReference type="PROSITE-ProRule" id="PRU00259"/>
    </source>
</evidence>
<dbReference type="SMART" id="SM00185">
    <property type="entry name" value="ARM"/>
    <property type="match status" value="7"/>
</dbReference>
<feature type="repeat" description="HEAT" evidence="2">
    <location>
        <begin position="402"/>
        <end position="430"/>
    </location>
</feature>
<dbReference type="InterPro" id="IPR011989">
    <property type="entry name" value="ARM-like"/>
</dbReference>
<dbReference type="PANTHER" id="PTHR46241:SF1">
    <property type="entry name" value="OUTER DYNEIN ARM-DOCKING COMPLEX SUBUNIT 2"/>
    <property type="match status" value="1"/>
</dbReference>
<dbReference type="OrthoDB" id="409644at2759"/>
<evidence type="ECO:0000313" key="4">
    <source>
        <dbReference type="EMBL" id="KAA8527044.1"/>
    </source>
</evidence>
<dbReference type="Gene3D" id="1.25.10.10">
    <property type="entry name" value="Leucine-rich Repeat Variant"/>
    <property type="match status" value="3"/>
</dbReference>
<dbReference type="SUPFAM" id="SSF48371">
    <property type="entry name" value="ARM repeat"/>
    <property type="match status" value="1"/>
</dbReference>
<evidence type="ECO:0000313" key="5">
    <source>
        <dbReference type="Proteomes" id="UP000325577"/>
    </source>
</evidence>
<keyword evidence="5" id="KW-1185">Reference proteome</keyword>
<accession>A0A5J5A9Z2</accession>
<dbReference type="EMBL" id="CM018046">
    <property type="protein sequence ID" value="KAA8527044.1"/>
    <property type="molecule type" value="Genomic_DNA"/>
</dbReference>
<organism evidence="4 5">
    <name type="scientific">Nyssa sinensis</name>
    <dbReference type="NCBI Taxonomy" id="561372"/>
    <lineage>
        <taxon>Eukaryota</taxon>
        <taxon>Viridiplantae</taxon>
        <taxon>Streptophyta</taxon>
        <taxon>Embryophyta</taxon>
        <taxon>Tracheophyta</taxon>
        <taxon>Spermatophyta</taxon>
        <taxon>Magnoliopsida</taxon>
        <taxon>eudicotyledons</taxon>
        <taxon>Gunneridae</taxon>
        <taxon>Pentapetalae</taxon>
        <taxon>asterids</taxon>
        <taxon>Cornales</taxon>
        <taxon>Nyssaceae</taxon>
        <taxon>Nyssa</taxon>
    </lineage>
</organism>
<evidence type="ECO:0000256" key="1">
    <source>
        <dbReference type="ARBA" id="ARBA00022737"/>
    </source>
</evidence>
<dbReference type="Proteomes" id="UP000325577">
    <property type="component" value="Linkage Group LG3"/>
</dbReference>
<dbReference type="PROSITE" id="PS50077">
    <property type="entry name" value="HEAT_REPEAT"/>
    <property type="match status" value="1"/>
</dbReference>
<feature type="repeat" description="ARM" evidence="3">
    <location>
        <begin position="401"/>
        <end position="429"/>
    </location>
</feature>
<dbReference type="InterPro" id="IPR016024">
    <property type="entry name" value="ARM-type_fold"/>
</dbReference>
<sequence>MMSGNRTIDACWKDEIQSESERSRVERSIDWEEALHLYENVIAGESKALQVRAIINVARLADHAPDDILARTIPVLVELLGSPIGNSSPSIQEAAAHCLKCIACQGEGALAVIIGQSGAISSILRLLPHSHCRLQRLLLKCLRNIVTFGDLNRMIVVRNGGLEIILNMFNSCPDGSRRFLLEILSALALLREVRRVIVSLGGLLFLVESARCGSMISRTRAAQAIGLLGLVRRVRRMLVDSGAIPALIDLLRDGDVSTKLVAGNALGVISSHVDYIRPVAQAGAIPLYAELLQGPDPMGKEIAEDAFCILAVTEANAVTISEHLVTILRGDNDEAKAAAANVLWDLSGYKHSLSVIQNSGAIPILVELLGNGNGDVREKVSGAVAQLSYNEVDRVALADAGAIPTLIDMLQDESEELRDNAAEALVNFSEDSLLCDRICDAFSNPSFQTMQDRLIQIRASDARLAVFDTDEH</sequence>
<dbReference type="AlphaFoldDB" id="A0A5J5A9Z2"/>
<name>A0A5J5A9Z2_9ASTE</name>
<dbReference type="PROSITE" id="PS50176">
    <property type="entry name" value="ARM_REPEAT"/>
    <property type="match status" value="2"/>
</dbReference>
<protein>
    <recommendedName>
        <fullName evidence="6">Armadillo repeat-containing domain-containing protein</fullName>
    </recommendedName>
</protein>
<reference evidence="4 5" key="1">
    <citation type="submission" date="2019-09" db="EMBL/GenBank/DDBJ databases">
        <title>A chromosome-level genome assembly of the Chinese tupelo Nyssa sinensis.</title>
        <authorList>
            <person name="Yang X."/>
            <person name="Kang M."/>
            <person name="Yang Y."/>
            <person name="Xiong H."/>
            <person name="Wang M."/>
            <person name="Zhang Z."/>
            <person name="Wang Z."/>
            <person name="Wu H."/>
            <person name="Ma T."/>
            <person name="Liu J."/>
            <person name="Xi Z."/>
        </authorList>
    </citation>
    <scope>NUCLEOTIDE SEQUENCE [LARGE SCALE GENOMIC DNA]</scope>
    <source>
        <strain evidence="4">J267</strain>
        <tissue evidence="4">Leaf</tissue>
    </source>
</reference>
<dbReference type="Pfam" id="PF00514">
    <property type="entry name" value="Arm"/>
    <property type="match status" value="2"/>
</dbReference>
<evidence type="ECO:0000256" key="2">
    <source>
        <dbReference type="PROSITE-ProRule" id="PRU00103"/>
    </source>
</evidence>